<evidence type="ECO:0000313" key="2">
    <source>
        <dbReference type="EMBL" id="CAF1419965.1"/>
    </source>
</evidence>
<evidence type="ECO:0000313" key="3">
    <source>
        <dbReference type="EMBL" id="CAF1552301.1"/>
    </source>
</evidence>
<dbReference type="Proteomes" id="UP000681720">
    <property type="component" value="Unassembled WGS sequence"/>
</dbReference>
<sequence>MQNNIPPYYSYPQIGYASQPSYYVPYMSPYIHPSPPYNNVQYSNYPVNQYGQPIGGSLYVPPTVNRSHLEHNPFPSYGPTVPTHDYYMYPTSYDQMYEHNHHYNLGHHDNHNDHYYHNNHRHYYQHQYHQNSHSNHHSHSSNYVDPKTDSVSSSKEKPSDSSQSVSLTNDEYKQYIVENLTGRNSLSSG</sequence>
<proteinExistence type="predicted"/>
<gene>
    <name evidence="5" type="ORF">BYL167_LOCUS18917</name>
    <name evidence="3" type="ORF">CJN711_LOCUS30498</name>
    <name evidence="4" type="ORF">GIL414_LOCUS15143</name>
    <name evidence="2" type="ORF">KQP761_LOCUS10549</name>
</gene>
<evidence type="ECO:0000313" key="5">
    <source>
        <dbReference type="EMBL" id="CAF4097044.1"/>
    </source>
</evidence>
<dbReference type="AlphaFoldDB" id="A0A815MLK1"/>
<dbReference type="Proteomes" id="UP000663855">
    <property type="component" value="Unassembled WGS sequence"/>
</dbReference>
<comment type="caution">
    <text evidence="2">The sequence shown here is derived from an EMBL/GenBank/DDBJ whole genome shotgun (WGS) entry which is preliminary data.</text>
</comment>
<accession>A0A815MLK1</accession>
<dbReference type="EMBL" id="CAJNOW010004504">
    <property type="protein sequence ID" value="CAF1419965.1"/>
    <property type="molecule type" value="Genomic_DNA"/>
</dbReference>
<dbReference type="Proteomes" id="UP000663834">
    <property type="component" value="Unassembled WGS sequence"/>
</dbReference>
<dbReference type="OrthoDB" id="10454494at2759"/>
<dbReference type="Proteomes" id="UP000681967">
    <property type="component" value="Unassembled WGS sequence"/>
</dbReference>
<reference evidence="2" key="1">
    <citation type="submission" date="2021-02" db="EMBL/GenBank/DDBJ databases">
        <authorList>
            <person name="Nowell W R."/>
        </authorList>
    </citation>
    <scope>NUCLEOTIDE SEQUENCE</scope>
</reference>
<dbReference type="EMBL" id="CAJOBH010007893">
    <property type="protein sequence ID" value="CAF4097044.1"/>
    <property type="molecule type" value="Genomic_DNA"/>
</dbReference>
<evidence type="ECO:0000256" key="1">
    <source>
        <dbReference type="SAM" id="MobiDB-lite"/>
    </source>
</evidence>
<evidence type="ECO:0000313" key="4">
    <source>
        <dbReference type="EMBL" id="CAF4064344.1"/>
    </source>
</evidence>
<feature type="region of interest" description="Disordered" evidence="1">
    <location>
        <begin position="128"/>
        <end position="171"/>
    </location>
</feature>
<dbReference type="EMBL" id="CAJNOV010014525">
    <property type="protein sequence ID" value="CAF1552301.1"/>
    <property type="molecule type" value="Genomic_DNA"/>
</dbReference>
<name>A0A815MLK1_9BILA</name>
<organism evidence="2 6">
    <name type="scientific">Rotaria magnacalcarata</name>
    <dbReference type="NCBI Taxonomy" id="392030"/>
    <lineage>
        <taxon>Eukaryota</taxon>
        <taxon>Metazoa</taxon>
        <taxon>Spiralia</taxon>
        <taxon>Gnathifera</taxon>
        <taxon>Rotifera</taxon>
        <taxon>Eurotatoria</taxon>
        <taxon>Bdelloidea</taxon>
        <taxon>Philodinida</taxon>
        <taxon>Philodinidae</taxon>
        <taxon>Rotaria</taxon>
    </lineage>
</organism>
<protein>
    <submittedName>
        <fullName evidence="2">Uncharacterized protein</fullName>
    </submittedName>
</protein>
<dbReference type="EMBL" id="CAJOBJ010006585">
    <property type="protein sequence ID" value="CAF4064344.1"/>
    <property type="molecule type" value="Genomic_DNA"/>
</dbReference>
<evidence type="ECO:0000313" key="6">
    <source>
        <dbReference type="Proteomes" id="UP000663834"/>
    </source>
</evidence>